<keyword evidence="1" id="KW-0863">Zinc-finger</keyword>
<dbReference type="SUPFAM" id="SSF57850">
    <property type="entry name" value="RING/U-box"/>
    <property type="match status" value="1"/>
</dbReference>
<accession>A0A7S3JUA4</accession>
<dbReference type="PANTHER" id="PTHR22765">
    <property type="entry name" value="RING FINGER AND PROTEASE ASSOCIATED DOMAIN-CONTAINING"/>
    <property type="match status" value="1"/>
</dbReference>
<dbReference type="Pfam" id="PF13639">
    <property type="entry name" value="zf-RING_2"/>
    <property type="match status" value="1"/>
</dbReference>
<feature type="domain" description="RING-type" evidence="2">
    <location>
        <begin position="222"/>
        <end position="264"/>
    </location>
</feature>
<protein>
    <recommendedName>
        <fullName evidence="2">RING-type domain-containing protein</fullName>
    </recommendedName>
</protein>
<dbReference type="GO" id="GO:0008270">
    <property type="term" value="F:zinc ion binding"/>
    <property type="evidence" value="ECO:0007669"/>
    <property type="project" value="UniProtKB-KW"/>
</dbReference>
<dbReference type="InterPro" id="IPR013083">
    <property type="entry name" value="Znf_RING/FYVE/PHD"/>
</dbReference>
<evidence type="ECO:0000256" key="1">
    <source>
        <dbReference type="PROSITE-ProRule" id="PRU00175"/>
    </source>
</evidence>
<gene>
    <name evidence="3" type="ORF">ALAG00032_LOCUS3611</name>
</gene>
<dbReference type="EMBL" id="HBIJ01005122">
    <property type="protein sequence ID" value="CAE0362870.1"/>
    <property type="molecule type" value="Transcribed_RNA"/>
</dbReference>
<keyword evidence="1" id="KW-0479">Metal-binding</keyword>
<dbReference type="InterPro" id="IPR001841">
    <property type="entry name" value="Znf_RING"/>
</dbReference>
<reference evidence="3" key="1">
    <citation type="submission" date="2021-01" db="EMBL/GenBank/DDBJ databases">
        <authorList>
            <person name="Corre E."/>
            <person name="Pelletier E."/>
            <person name="Niang G."/>
            <person name="Scheremetjew M."/>
            <person name="Finn R."/>
            <person name="Kale V."/>
            <person name="Holt S."/>
            <person name="Cochrane G."/>
            <person name="Meng A."/>
            <person name="Brown T."/>
            <person name="Cohen L."/>
        </authorList>
    </citation>
    <scope>NUCLEOTIDE SEQUENCE</scope>
    <source>
        <strain evidence="3">CCMP1510</strain>
    </source>
</reference>
<dbReference type="InterPro" id="IPR051826">
    <property type="entry name" value="E3_ubiquitin-ligase_domain"/>
</dbReference>
<evidence type="ECO:0000313" key="3">
    <source>
        <dbReference type="EMBL" id="CAE0362870.1"/>
    </source>
</evidence>
<dbReference type="Gene3D" id="3.30.40.10">
    <property type="entry name" value="Zinc/RING finger domain, C3HC4 (zinc finger)"/>
    <property type="match status" value="1"/>
</dbReference>
<name>A0A7S3JUA4_9STRA</name>
<evidence type="ECO:0000259" key="2">
    <source>
        <dbReference type="PROSITE" id="PS50089"/>
    </source>
</evidence>
<keyword evidence="1" id="KW-0862">Zinc</keyword>
<proteinExistence type="predicted"/>
<dbReference type="SMART" id="SM00184">
    <property type="entry name" value="RING"/>
    <property type="match status" value="1"/>
</dbReference>
<dbReference type="GO" id="GO:0061630">
    <property type="term" value="F:ubiquitin protein ligase activity"/>
    <property type="evidence" value="ECO:0007669"/>
    <property type="project" value="TreeGrafter"/>
</dbReference>
<dbReference type="AlphaFoldDB" id="A0A7S3JUA4"/>
<dbReference type="PROSITE" id="PS50089">
    <property type="entry name" value="ZF_RING_2"/>
    <property type="match status" value="1"/>
</dbReference>
<dbReference type="GO" id="GO:0006511">
    <property type="term" value="P:ubiquitin-dependent protein catabolic process"/>
    <property type="evidence" value="ECO:0007669"/>
    <property type="project" value="TreeGrafter"/>
</dbReference>
<dbReference type="PANTHER" id="PTHR22765:SF411">
    <property type="entry name" value="OS02G0248440 PROTEIN"/>
    <property type="match status" value="1"/>
</dbReference>
<sequence>MSHDPYQRNPYEADQNSSCISDADVCRNMLLEFFEQVVGQRFVIRHLRSEKGKELNGKHCMVVSYDKINFFEMEPFDITEDMLRARFCVKLIDCNKYVRVKLSNLAQPGSFVDVPSRTRLDDDDLRGMLIESLTSREIVIASQDGREDIQRRIKYVKNILKKTSLEQFILPCGSTLLDENDLFSNESRIVKSMCMVRHACCGDNIADFRRFGEGFSGAGEICAICTCKVKQSEVVLGLPCLHVFHSDCLRPWLETYKNECPTCRLKLPPHTKNATSFAIPNPRQKIILRLTEWFLSGLCERCQICFMEKNRINYIQVPDPSNPQGPLIFVATEETHFSSCHISSTCLNNSSVQGKMSPGGVVSPNLHF</sequence>
<organism evidence="3">
    <name type="scientific">Aureoumbra lagunensis</name>
    <dbReference type="NCBI Taxonomy" id="44058"/>
    <lineage>
        <taxon>Eukaryota</taxon>
        <taxon>Sar</taxon>
        <taxon>Stramenopiles</taxon>
        <taxon>Ochrophyta</taxon>
        <taxon>Pelagophyceae</taxon>
        <taxon>Pelagomonadales</taxon>
        <taxon>Aureoumbra</taxon>
    </lineage>
</organism>